<evidence type="ECO:0000256" key="3">
    <source>
        <dbReference type="SAM" id="MobiDB-lite"/>
    </source>
</evidence>
<feature type="region of interest" description="Disordered" evidence="3">
    <location>
        <begin position="606"/>
        <end position="655"/>
    </location>
</feature>
<organism evidence="5 6">
    <name type="scientific">Oopsacas minuta</name>
    <dbReference type="NCBI Taxonomy" id="111878"/>
    <lineage>
        <taxon>Eukaryota</taxon>
        <taxon>Metazoa</taxon>
        <taxon>Porifera</taxon>
        <taxon>Hexactinellida</taxon>
        <taxon>Hexasterophora</taxon>
        <taxon>Lyssacinosida</taxon>
        <taxon>Leucopsacidae</taxon>
        <taxon>Oopsacas</taxon>
    </lineage>
</organism>
<dbReference type="InterPro" id="IPR005113">
    <property type="entry name" value="uDENN_dom"/>
</dbReference>
<dbReference type="GO" id="GO:0032456">
    <property type="term" value="P:endocytic recycling"/>
    <property type="evidence" value="ECO:0007669"/>
    <property type="project" value="TreeGrafter"/>
</dbReference>
<dbReference type="SMART" id="SM00799">
    <property type="entry name" value="DENN"/>
    <property type="match status" value="1"/>
</dbReference>
<dbReference type="Gene3D" id="3.30.450.200">
    <property type="match status" value="1"/>
</dbReference>
<dbReference type="InterPro" id="IPR040032">
    <property type="entry name" value="DENND1A/B/C"/>
</dbReference>
<dbReference type="Pfam" id="PF02141">
    <property type="entry name" value="DENN"/>
    <property type="match status" value="1"/>
</dbReference>
<evidence type="ECO:0000313" key="5">
    <source>
        <dbReference type="EMBL" id="KAI6649603.1"/>
    </source>
</evidence>
<sequence length="677" mass="77562">MVSRLKLKPDEIYEFYAEIRWNPPPTTSSTGLNISITVIHPTGYLLDDETTKQLNKFCFPIGKPTFSSPERFCFVLTDKDGLFRFGFCRYDTIRKCCMFLLSYLPWFDCFYSFLLMLQGYTSSSEKDEREHRRIIPNLLLERLYILSLPAPETTSISLSIVDESITLQQALTNPQDPLSMLPSLPIPSAYSLPKLSDCQNIQLLYSKLDPTTIISVFSSLLQERRIIVHSKSLTDLTAVVHGLSQLIYPMFWQHIFIPVIPEGLTDYCCAPMPFLCGVPEVLMSRVRQLPIEDVVILNIDESSLETPFQDQSIIPKELLQNLSNVIKKPINRTDTTIPEAFLHFFAMLLGGYRGGMKQYEDKIVFDQDLFKESQPPYLHGILDQLFQLQMFDQFIASRTLYLKNYMDDPFEQECRKYKGHSHKSTQQKFSDFGDKIADAKDNFVTKFKDLEIIRSDDLKTSTNEMFKQAETGMKSLRCFLNKQIAKSAVKLKTKSQIELTTDQSLTNSISTVDFNEIERQYCTMEKRQSTILQKSRVISIADVKRPDRPPPPIPPPYSQHKIISNQFLAEKPQKYESLTPPLPQKISLSKTRSFTNNEINLISFDGPAQSNIYSNPKPPPTPPPRPPQQAVPSPMLRRLTNPYSTTSQQNNVTTQPNLLIIPPVVTETNLDDFLNPH</sequence>
<evidence type="ECO:0000259" key="4">
    <source>
        <dbReference type="PROSITE" id="PS50211"/>
    </source>
</evidence>
<dbReference type="GO" id="GO:1901981">
    <property type="term" value="F:phosphatidylinositol phosphate binding"/>
    <property type="evidence" value="ECO:0007669"/>
    <property type="project" value="TreeGrafter"/>
</dbReference>
<evidence type="ECO:0000256" key="2">
    <source>
        <dbReference type="ARBA" id="ARBA00023329"/>
    </source>
</evidence>
<dbReference type="InterPro" id="IPR043153">
    <property type="entry name" value="DENN_C"/>
</dbReference>
<keyword evidence="6" id="KW-1185">Reference proteome</keyword>
<reference evidence="5 6" key="1">
    <citation type="journal article" date="2023" name="BMC Biol.">
        <title>The compact genome of the sponge Oopsacas minuta (Hexactinellida) is lacking key metazoan core genes.</title>
        <authorList>
            <person name="Santini S."/>
            <person name="Schenkelaars Q."/>
            <person name="Jourda C."/>
            <person name="Duchesne M."/>
            <person name="Belahbib H."/>
            <person name="Rocher C."/>
            <person name="Selva M."/>
            <person name="Riesgo A."/>
            <person name="Vervoort M."/>
            <person name="Leys S.P."/>
            <person name="Kodjabachian L."/>
            <person name="Le Bivic A."/>
            <person name="Borchiellini C."/>
            <person name="Claverie J.M."/>
            <person name="Renard E."/>
        </authorList>
    </citation>
    <scope>NUCLEOTIDE SEQUENCE [LARGE SCALE GENOMIC DNA]</scope>
    <source>
        <strain evidence="5">SPO-2</strain>
    </source>
</reference>
<keyword evidence="2" id="KW-0968">Cytoplasmic vesicle</keyword>
<dbReference type="PROSITE" id="PS50211">
    <property type="entry name" value="DENN"/>
    <property type="match status" value="1"/>
</dbReference>
<dbReference type="FunFam" id="3.40.50.11500:FF:000004">
    <property type="entry name" value="DENN domain-containing protein 2C isoform X1"/>
    <property type="match status" value="1"/>
</dbReference>
<dbReference type="GO" id="GO:0030136">
    <property type="term" value="C:clathrin-coated vesicle"/>
    <property type="evidence" value="ECO:0007669"/>
    <property type="project" value="UniProtKB-SubCell"/>
</dbReference>
<dbReference type="GO" id="GO:0005085">
    <property type="term" value="F:guanyl-nucleotide exchange factor activity"/>
    <property type="evidence" value="ECO:0007669"/>
    <property type="project" value="InterPro"/>
</dbReference>
<dbReference type="Gene3D" id="3.40.50.11500">
    <property type="match status" value="1"/>
</dbReference>
<dbReference type="AlphaFoldDB" id="A0AAV7JKX8"/>
<feature type="domain" description="UDENN" evidence="4">
    <location>
        <begin position="1"/>
        <end position="408"/>
    </location>
</feature>
<evidence type="ECO:0000256" key="1">
    <source>
        <dbReference type="ARBA" id="ARBA00004132"/>
    </source>
</evidence>
<dbReference type="InterPro" id="IPR001194">
    <property type="entry name" value="cDENN_dom"/>
</dbReference>
<name>A0AAV7JKX8_9METZ</name>
<proteinExistence type="predicted"/>
<accession>A0AAV7JKX8</accession>
<protein>
    <submittedName>
        <fullName evidence="5">DENN domain-containing protein 1A</fullName>
    </submittedName>
</protein>
<feature type="compositionally biased region" description="Low complexity" evidence="3">
    <location>
        <begin position="644"/>
        <end position="655"/>
    </location>
</feature>
<dbReference type="GO" id="GO:0006897">
    <property type="term" value="P:endocytosis"/>
    <property type="evidence" value="ECO:0007669"/>
    <property type="project" value="TreeGrafter"/>
</dbReference>
<comment type="caution">
    <text evidence="5">The sequence shown here is derived from an EMBL/GenBank/DDBJ whole genome shotgun (WGS) entry which is preliminary data.</text>
</comment>
<evidence type="ECO:0000313" key="6">
    <source>
        <dbReference type="Proteomes" id="UP001165289"/>
    </source>
</evidence>
<dbReference type="PANTHER" id="PTHR13196:SF14">
    <property type="entry name" value="UDENN DOMAIN-CONTAINING PROTEIN"/>
    <property type="match status" value="1"/>
</dbReference>
<dbReference type="SMART" id="SM00801">
    <property type="entry name" value="dDENN"/>
    <property type="match status" value="1"/>
</dbReference>
<dbReference type="PANTHER" id="PTHR13196">
    <property type="entry name" value="DENN DOMAIN-CONTAINING"/>
    <property type="match status" value="1"/>
</dbReference>
<dbReference type="GO" id="GO:0005829">
    <property type="term" value="C:cytosol"/>
    <property type="evidence" value="ECO:0007669"/>
    <property type="project" value="TreeGrafter"/>
</dbReference>
<comment type="subcellular location">
    <subcellularLocation>
        <location evidence="1">Cytoplasmic vesicle</location>
        <location evidence="1">Clathrin-coated vesicle</location>
    </subcellularLocation>
</comment>
<dbReference type="Proteomes" id="UP001165289">
    <property type="component" value="Unassembled WGS sequence"/>
</dbReference>
<dbReference type="Pfam" id="PF03456">
    <property type="entry name" value="uDENN"/>
    <property type="match status" value="1"/>
</dbReference>
<dbReference type="EMBL" id="JAKMXF010000319">
    <property type="protein sequence ID" value="KAI6649603.1"/>
    <property type="molecule type" value="Genomic_DNA"/>
</dbReference>
<feature type="compositionally biased region" description="Pro residues" evidence="3">
    <location>
        <begin position="616"/>
        <end position="629"/>
    </location>
</feature>
<dbReference type="Gene3D" id="6.10.140.1000">
    <property type="match status" value="1"/>
</dbReference>
<dbReference type="InterPro" id="IPR005112">
    <property type="entry name" value="dDENN_dom"/>
</dbReference>
<gene>
    <name evidence="5" type="ORF">LOD99_6607</name>
</gene>
<dbReference type="InterPro" id="IPR037516">
    <property type="entry name" value="Tripartite_DENN"/>
</dbReference>